<evidence type="ECO:0000256" key="1">
    <source>
        <dbReference type="ARBA" id="ARBA00010928"/>
    </source>
</evidence>
<accession>A0A2U1TY90</accession>
<feature type="domain" description="GFO/IDH/MocA-like oxidoreductase" evidence="4">
    <location>
        <begin position="128"/>
        <end position="248"/>
    </location>
</feature>
<comment type="similarity">
    <text evidence="1">Belongs to the Gfo/Idh/MocA family.</text>
</comment>
<dbReference type="Proteomes" id="UP000245138">
    <property type="component" value="Unassembled WGS sequence"/>
</dbReference>
<dbReference type="InterPro" id="IPR036291">
    <property type="entry name" value="NAD(P)-bd_dom_sf"/>
</dbReference>
<evidence type="ECO:0000259" key="3">
    <source>
        <dbReference type="Pfam" id="PF01408"/>
    </source>
</evidence>
<evidence type="ECO:0000313" key="6">
    <source>
        <dbReference type="Proteomes" id="UP000245138"/>
    </source>
</evidence>
<keyword evidence="6" id="KW-1185">Reference proteome</keyword>
<dbReference type="InterPro" id="IPR030827">
    <property type="entry name" value="Myo_inos_IolG"/>
</dbReference>
<dbReference type="GO" id="GO:0016491">
    <property type="term" value="F:oxidoreductase activity"/>
    <property type="evidence" value="ECO:0007669"/>
    <property type="project" value="UniProtKB-KW"/>
</dbReference>
<dbReference type="PANTHER" id="PTHR42840">
    <property type="entry name" value="NAD(P)-BINDING ROSSMANN-FOLD SUPERFAMILY PROTEIN-RELATED"/>
    <property type="match status" value="1"/>
</dbReference>
<reference evidence="5 6" key="1">
    <citation type="submission" date="2018-04" db="EMBL/GenBank/DDBJ databases">
        <title>Brenneria corticis sp.nov.</title>
        <authorList>
            <person name="Li Y."/>
        </authorList>
    </citation>
    <scope>NUCLEOTIDE SEQUENCE [LARGE SCALE GENOMIC DNA]</scope>
    <source>
        <strain evidence="5 6">LMG 27715</strain>
    </source>
</reference>
<dbReference type="InterPro" id="IPR055170">
    <property type="entry name" value="GFO_IDH_MocA-like_dom"/>
</dbReference>
<feature type="domain" description="Gfo/Idh/MocA-like oxidoreductase N-terminal" evidence="3">
    <location>
        <begin position="2"/>
        <end position="119"/>
    </location>
</feature>
<sequence>MLKIALLGAGRIAKIHANNIHAHPDSMLYSVSDISTEAARSLASQYQARVLSVQEAINHPEVDIVLVATSTETHAEFSLLAAKAGKAIFCEKPIDLNIDRVKACVAEINRLGVPFMIGFNRRFDPNHAHLHRALRAGEIGELEHLQISSRDPSPVPDDYLVASGGMFRDMTIHDFDMARFQLGEEPVSVSAIASALVSPAVKAAGDIDTAVITLQTASGKIAVINNSRRSGYGYDQRIEAHGQKGALRVDNVPTTTLVKLTEEGGVQAQKPLHFFLERYHDAFREEWDAFITAVKSKTPVPTTASDGLKALMLAEAAIESLRTQKVVNVSLEGV</sequence>
<dbReference type="GO" id="GO:0000166">
    <property type="term" value="F:nucleotide binding"/>
    <property type="evidence" value="ECO:0007669"/>
    <property type="project" value="InterPro"/>
</dbReference>
<dbReference type="NCBIfam" id="TIGR04380">
    <property type="entry name" value="myo_inos_iolG"/>
    <property type="match status" value="1"/>
</dbReference>
<protein>
    <submittedName>
        <fullName evidence="5">Inositol 2-dehydrogenase</fullName>
    </submittedName>
</protein>
<dbReference type="OrthoDB" id="9781031at2"/>
<proteinExistence type="inferred from homology"/>
<dbReference type="EMBL" id="QDKJ01000003">
    <property type="protein sequence ID" value="PWC14376.1"/>
    <property type="molecule type" value="Genomic_DNA"/>
</dbReference>
<keyword evidence="2" id="KW-0560">Oxidoreductase</keyword>
<name>A0A2U1TY90_9GAMM</name>
<dbReference type="AlphaFoldDB" id="A0A2U1TY90"/>
<organism evidence="5 6">
    <name type="scientific">Brenneria roseae subsp. americana</name>
    <dbReference type="NCBI Taxonomy" id="1508507"/>
    <lineage>
        <taxon>Bacteria</taxon>
        <taxon>Pseudomonadati</taxon>
        <taxon>Pseudomonadota</taxon>
        <taxon>Gammaproteobacteria</taxon>
        <taxon>Enterobacterales</taxon>
        <taxon>Pectobacteriaceae</taxon>
        <taxon>Brenneria</taxon>
    </lineage>
</organism>
<comment type="caution">
    <text evidence="5">The sequence shown here is derived from an EMBL/GenBank/DDBJ whole genome shotgun (WGS) entry which is preliminary data.</text>
</comment>
<gene>
    <name evidence="5" type="primary">iolG</name>
    <name evidence="5" type="ORF">B4923_05645</name>
</gene>
<evidence type="ECO:0000256" key="2">
    <source>
        <dbReference type="ARBA" id="ARBA00023002"/>
    </source>
</evidence>
<dbReference type="Gene3D" id="3.40.50.720">
    <property type="entry name" value="NAD(P)-binding Rossmann-like Domain"/>
    <property type="match status" value="1"/>
</dbReference>
<dbReference type="InterPro" id="IPR000683">
    <property type="entry name" value="Gfo/Idh/MocA-like_OxRdtase_N"/>
</dbReference>
<dbReference type="SUPFAM" id="SSF55347">
    <property type="entry name" value="Glyceraldehyde-3-phosphate dehydrogenase-like, C-terminal domain"/>
    <property type="match status" value="1"/>
</dbReference>
<dbReference type="Pfam" id="PF22725">
    <property type="entry name" value="GFO_IDH_MocA_C3"/>
    <property type="match status" value="1"/>
</dbReference>
<evidence type="ECO:0000259" key="4">
    <source>
        <dbReference type="Pfam" id="PF22725"/>
    </source>
</evidence>
<dbReference type="RefSeq" id="WP_109053374.1">
    <property type="nucleotide sequence ID" value="NZ_QDKJ01000003.1"/>
</dbReference>
<evidence type="ECO:0000313" key="5">
    <source>
        <dbReference type="EMBL" id="PWC14376.1"/>
    </source>
</evidence>
<dbReference type="Pfam" id="PF01408">
    <property type="entry name" value="GFO_IDH_MocA"/>
    <property type="match status" value="1"/>
</dbReference>
<dbReference type="PANTHER" id="PTHR42840:SF3">
    <property type="entry name" value="BINDING ROSSMANN FOLD OXIDOREDUCTASE, PUTATIVE (AFU_ORTHOLOGUE AFUA_2G10240)-RELATED"/>
    <property type="match status" value="1"/>
</dbReference>
<dbReference type="Gene3D" id="3.30.360.10">
    <property type="entry name" value="Dihydrodipicolinate Reductase, domain 2"/>
    <property type="match status" value="1"/>
</dbReference>
<dbReference type="SUPFAM" id="SSF51735">
    <property type="entry name" value="NAD(P)-binding Rossmann-fold domains"/>
    <property type="match status" value="1"/>
</dbReference>